<gene>
    <name evidence="3" type="ORF">GAP48_03885</name>
</gene>
<accession>A0A6I0LT80</accession>
<name>A0A6I0LT80_BACUN</name>
<reference evidence="3 4" key="1">
    <citation type="journal article" date="2019" name="Nat. Med.">
        <title>A library of human gut bacterial isolates paired with longitudinal multiomics data enables mechanistic microbiome research.</title>
        <authorList>
            <person name="Poyet M."/>
            <person name="Groussin M."/>
            <person name="Gibbons S.M."/>
            <person name="Avila-Pacheco J."/>
            <person name="Jiang X."/>
            <person name="Kearney S.M."/>
            <person name="Perrotta A.R."/>
            <person name="Berdy B."/>
            <person name="Zhao S."/>
            <person name="Lieberman T.D."/>
            <person name="Swanson P.K."/>
            <person name="Smith M."/>
            <person name="Roesemann S."/>
            <person name="Alexander J.E."/>
            <person name="Rich S.A."/>
            <person name="Livny J."/>
            <person name="Vlamakis H."/>
            <person name="Clish C."/>
            <person name="Bullock K."/>
            <person name="Deik A."/>
            <person name="Scott J."/>
            <person name="Pierce K.A."/>
            <person name="Xavier R.J."/>
            <person name="Alm E.J."/>
        </authorList>
    </citation>
    <scope>NUCLEOTIDE SEQUENCE [LARGE SCALE GENOMIC DNA]</scope>
    <source>
        <strain evidence="3 4">BIOML-A3</strain>
    </source>
</reference>
<dbReference type="EMBL" id="WCTJ01000004">
    <property type="protein sequence ID" value="KAB4257620.1"/>
    <property type="molecule type" value="Genomic_DNA"/>
</dbReference>
<dbReference type="Proteomes" id="UP000487989">
    <property type="component" value="Unassembled WGS sequence"/>
</dbReference>
<proteinExistence type="predicted"/>
<feature type="transmembrane region" description="Helical" evidence="2">
    <location>
        <begin position="6"/>
        <end position="30"/>
    </location>
</feature>
<dbReference type="Pfam" id="PF13498">
    <property type="entry name" value="DUF4122"/>
    <property type="match status" value="1"/>
</dbReference>
<evidence type="ECO:0000256" key="1">
    <source>
        <dbReference type="SAM" id="MobiDB-lite"/>
    </source>
</evidence>
<dbReference type="InterPro" id="IPR025190">
    <property type="entry name" value="DUF4122"/>
</dbReference>
<evidence type="ECO:0000256" key="2">
    <source>
        <dbReference type="SAM" id="Phobius"/>
    </source>
</evidence>
<sequence length="281" mass="32152">MTSMETKIYLAVRVAAVTYLFYRLWIFLFCRKIYGLWDKLYHLARMARIRWWRYKKRSNAENEKRAGRKVMRDKGTSVKTRRQAGSWIPGKDSRPETGSESGSRSLPAQGDSEVIGKSKFVYLEDPDISRNIPDRSEPLPPSDFMGEEEDISPDEVEDNLMPDKPGRKMLSEAEMEDLMAPVSAEPDPDFSTALTFEQLGNVAEVLLSAPGDEPKDIWAAETLYRLKDTDLYNFFACEVGTQEDVERLLGECLDERGQPLPARKRTQKENGAGTIDWSEYM</sequence>
<keyword evidence="2" id="KW-1133">Transmembrane helix</keyword>
<keyword evidence="2" id="KW-0472">Membrane</keyword>
<feature type="region of interest" description="Disordered" evidence="1">
    <location>
        <begin position="63"/>
        <end position="110"/>
    </location>
</feature>
<feature type="region of interest" description="Disordered" evidence="1">
    <location>
        <begin position="128"/>
        <end position="163"/>
    </location>
</feature>
<evidence type="ECO:0000313" key="4">
    <source>
        <dbReference type="Proteomes" id="UP000487989"/>
    </source>
</evidence>
<comment type="caution">
    <text evidence="3">The sequence shown here is derived from an EMBL/GenBank/DDBJ whole genome shotgun (WGS) entry which is preliminary data.</text>
</comment>
<organism evidence="3 4">
    <name type="scientific">Bacteroides uniformis</name>
    <dbReference type="NCBI Taxonomy" id="820"/>
    <lineage>
        <taxon>Bacteria</taxon>
        <taxon>Pseudomonadati</taxon>
        <taxon>Bacteroidota</taxon>
        <taxon>Bacteroidia</taxon>
        <taxon>Bacteroidales</taxon>
        <taxon>Bacteroidaceae</taxon>
        <taxon>Bacteroides</taxon>
    </lineage>
</organism>
<evidence type="ECO:0000313" key="3">
    <source>
        <dbReference type="EMBL" id="KAB4257620.1"/>
    </source>
</evidence>
<protein>
    <submittedName>
        <fullName evidence="3">DUF4122 domain-containing protein</fullName>
    </submittedName>
</protein>
<keyword evidence="2" id="KW-0812">Transmembrane</keyword>
<feature type="compositionally biased region" description="Basic and acidic residues" evidence="1">
    <location>
        <begin position="63"/>
        <end position="76"/>
    </location>
</feature>
<dbReference type="AlphaFoldDB" id="A0A6I0LT80"/>
<dbReference type="RefSeq" id="WP_151882246.1">
    <property type="nucleotide sequence ID" value="NZ_WCTI01000015.1"/>
</dbReference>
<feature type="compositionally biased region" description="Acidic residues" evidence="1">
    <location>
        <begin position="145"/>
        <end position="160"/>
    </location>
</feature>